<evidence type="ECO:0000313" key="7">
    <source>
        <dbReference type="EMBL" id="KGO56786.1"/>
    </source>
</evidence>
<dbReference type="Pfam" id="PF09924">
    <property type="entry name" value="LPG_synthase_C"/>
    <property type="match status" value="1"/>
</dbReference>
<dbReference type="RefSeq" id="XP_016598484.1">
    <property type="nucleotide sequence ID" value="XM_016747135.1"/>
</dbReference>
<dbReference type="PANTHER" id="PTHR34697">
    <property type="entry name" value="PHOSPHATIDYLGLYCEROL LYSYLTRANSFERASE"/>
    <property type="match status" value="1"/>
</dbReference>
<dbReference type="VEuPathDB" id="FungiDB:PEXP_020560"/>
<dbReference type="PhylomeDB" id="A0A0A2JPM5"/>
<sequence>MITTPLDRRDNLILAPLTMKEKRSRRARKGNALHVLVTKSKKKSFLDEIGDVLMDELYATSHHNGVCVIDHLRSSFEAPPATSSCPSSASCSSTRTLAERVSNSVTSMDSHNSLQVIHSETRTQISFSKSNKGFSITKKEHYTDKANVFSLDDLNVLTDIERLAAHYGQVAHMGILDRSYRFFMNKSRTAGLCFKIETGVTVVVGDPLCDTDMIAELLSEFRTYRRQHHWGIAFMGASESFLRDYAKPNGWTAIRFATERVLNPQTNDVLLEISGKRITTQNRHLLNLNKGGITLGIYAPAIHGTNTQLQADLVAVYDAWRADRNSAVSPQAFITVYDPFALPGLMTYVYTYYADGTINGFAALRRLGSGGYHIDPCVAAPGSAKGISDLLLVAAMAMLHYAGVSYLGFGFEPMYALTREDIVGMPFPFGYLTRQIYRHAFHRLPIGGKKAYHMKFRPDPIQDSGLYLVFPSSIPGPRHLLAMTHMANISLRKMFLADLRRWVSCERLKAKIDVLPTDEKVDSTKPKANLAGHPNAK</sequence>
<proteinExistence type="predicted"/>
<comment type="caution">
    <text evidence="7">The sequence shown here is derived from an EMBL/GenBank/DDBJ whole genome shotgun (WGS) entry which is preliminary data.</text>
</comment>
<dbReference type="GO" id="GO:0005886">
    <property type="term" value="C:plasma membrane"/>
    <property type="evidence" value="ECO:0007669"/>
    <property type="project" value="UniProtKB-SubCell"/>
</dbReference>
<keyword evidence="4" id="KW-1133">Transmembrane helix</keyword>
<dbReference type="Proteomes" id="UP000030143">
    <property type="component" value="Unassembled WGS sequence"/>
</dbReference>
<protein>
    <recommendedName>
        <fullName evidence="6">Phosphatidylglycerol lysyltransferase C-terminal domain-containing protein</fullName>
    </recommendedName>
</protein>
<evidence type="ECO:0000256" key="2">
    <source>
        <dbReference type="ARBA" id="ARBA00022475"/>
    </source>
</evidence>
<evidence type="ECO:0000313" key="8">
    <source>
        <dbReference type="Proteomes" id="UP000030143"/>
    </source>
</evidence>
<keyword evidence="3" id="KW-0812">Transmembrane</keyword>
<evidence type="ECO:0000259" key="6">
    <source>
        <dbReference type="Pfam" id="PF09924"/>
    </source>
</evidence>
<dbReference type="GeneID" id="27682555"/>
<dbReference type="GO" id="GO:0055091">
    <property type="term" value="P:phospholipid homeostasis"/>
    <property type="evidence" value="ECO:0007669"/>
    <property type="project" value="TreeGrafter"/>
</dbReference>
<comment type="subcellular location">
    <subcellularLocation>
        <location evidence="1">Cell membrane</location>
        <topology evidence="1">Multi-pass membrane protein</topology>
    </subcellularLocation>
</comment>
<evidence type="ECO:0000256" key="4">
    <source>
        <dbReference type="ARBA" id="ARBA00022989"/>
    </source>
</evidence>
<accession>A0A0A2JPM5</accession>
<keyword evidence="2" id="KW-1003">Cell membrane</keyword>
<dbReference type="EMBL" id="JQFZ01000160">
    <property type="protein sequence ID" value="KGO56786.1"/>
    <property type="molecule type" value="Genomic_DNA"/>
</dbReference>
<dbReference type="STRING" id="27334.A0A0A2JPM5"/>
<evidence type="ECO:0000256" key="3">
    <source>
        <dbReference type="ARBA" id="ARBA00022692"/>
    </source>
</evidence>
<evidence type="ECO:0000256" key="1">
    <source>
        <dbReference type="ARBA" id="ARBA00004651"/>
    </source>
</evidence>
<evidence type="ECO:0000256" key="5">
    <source>
        <dbReference type="ARBA" id="ARBA00023136"/>
    </source>
</evidence>
<name>A0A0A2JPM5_PENEN</name>
<dbReference type="AlphaFoldDB" id="A0A0A2JPM5"/>
<reference evidence="7 8" key="1">
    <citation type="journal article" date="2015" name="Mol. Plant Microbe Interact.">
        <title>Genome, transcriptome, and functional analyses of Penicillium expansum provide new insights into secondary metabolism and pathogenicity.</title>
        <authorList>
            <person name="Ballester A.R."/>
            <person name="Marcet-Houben M."/>
            <person name="Levin E."/>
            <person name="Sela N."/>
            <person name="Selma-Lazaro C."/>
            <person name="Carmona L."/>
            <person name="Wisniewski M."/>
            <person name="Droby S."/>
            <person name="Gonzalez-Candelas L."/>
            <person name="Gabaldon T."/>
        </authorList>
    </citation>
    <scope>NUCLEOTIDE SEQUENCE [LARGE SCALE GENOMIC DNA]</scope>
    <source>
        <strain evidence="7 8">MD-8</strain>
    </source>
</reference>
<feature type="domain" description="Phosphatidylglycerol lysyltransferase C-terminal" evidence="6">
    <location>
        <begin position="169"/>
        <end position="460"/>
    </location>
</feature>
<keyword evidence="5" id="KW-0472">Membrane</keyword>
<keyword evidence="8" id="KW-1185">Reference proteome</keyword>
<organism evidence="7 8">
    <name type="scientific">Penicillium expansum</name>
    <name type="common">Blue mold rot fungus</name>
    <dbReference type="NCBI Taxonomy" id="27334"/>
    <lineage>
        <taxon>Eukaryota</taxon>
        <taxon>Fungi</taxon>
        <taxon>Dikarya</taxon>
        <taxon>Ascomycota</taxon>
        <taxon>Pezizomycotina</taxon>
        <taxon>Eurotiomycetes</taxon>
        <taxon>Eurotiomycetidae</taxon>
        <taxon>Eurotiales</taxon>
        <taxon>Aspergillaceae</taxon>
        <taxon>Penicillium</taxon>
    </lineage>
</organism>
<dbReference type="OrthoDB" id="5421852at2759"/>
<dbReference type="InterPro" id="IPR051211">
    <property type="entry name" value="PG_lysyltransferase"/>
</dbReference>
<dbReference type="HOGENOM" id="CLU_032338_1_1_1"/>
<dbReference type="GO" id="GO:0016755">
    <property type="term" value="F:aminoacyltransferase activity"/>
    <property type="evidence" value="ECO:0007669"/>
    <property type="project" value="TreeGrafter"/>
</dbReference>
<dbReference type="PANTHER" id="PTHR34697:SF2">
    <property type="entry name" value="PHOSPHATIDYLGLYCEROL LYSYLTRANSFERASE"/>
    <property type="match status" value="1"/>
</dbReference>
<dbReference type="InterPro" id="IPR024320">
    <property type="entry name" value="LPG_synthase_C"/>
</dbReference>
<gene>
    <name evidence="7" type="ORF">PEX2_098650</name>
</gene>